<dbReference type="InterPro" id="IPR002761">
    <property type="entry name" value="Diphthami_syn_dom"/>
</dbReference>
<keyword evidence="3" id="KW-1185">Reference proteome</keyword>
<dbReference type="Gene3D" id="3.90.1490.10">
    <property type="entry name" value="putative n-type atp pyrophosphatase, domain 2"/>
    <property type="match status" value="1"/>
</dbReference>
<dbReference type="RefSeq" id="WP_180543284.1">
    <property type="nucleotide sequence ID" value="NZ_JACCJZ010000004.1"/>
</dbReference>
<dbReference type="EMBL" id="JACCJZ010000004">
    <property type="protein sequence ID" value="NYZ61531.1"/>
    <property type="molecule type" value="Genomic_DNA"/>
</dbReference>
<proteinExistence type="predicted"/>
<keyword evidence="2" id="KW-0547">Nucleotide-binding</keyword>
<accession>A0A7Z0QPD7</accession>
<comment type="caution">
    <text evidence="2">The sequence shown here is derived from an EMBL/GenBank/DDBJ whole genome shotgun (WGS) entry which is preliminary data.</text>
</comment>
<protein>
    <submittedName>
        <fullName evidence="2">ATP-binding protein</fullName>
    </submittedName>
</protein>
<organism evidence="2 3">
    <name type="scientific">Luteimonas deserti</name>
    <dbReference type="NCBI Taxonomy" id="2752306"/>
    <lineage>
        <taxon>Bacteria</taxon>
        <taxon>Pseudomonadati</taxon>
        <taxon>Pseudomonadota</taxon>
        <taxon>Gammaproteobacteria</taxon>
        <taxon>Lysobacterales</taxon>
        <taxon>Lysobacteraceae</taxon>
        <taxon>Luteimonas</taxon>
    </lineage>
</organism>
<dbReference type="SUPFAM" id="SSF52402">
    <property type="entry name" value="Adenine nucleotide alpha hydrolases-like"/>
    <property type="match status" value="1"/>
</dbReference>
<dbReference type="InterPro" id="IPR014729">
    <property type="entry name" value="Rossmann-like_a/b/a_fold"/>
</dbReference>
<reference evidence="2 3" key="1">
    <citation type="submission" date="2020-07" db="EMBL/GenBank/DDBJ databases">
        <title>isolation of Luteimonas sp. SJ-16.</title>
        <authorList>
            <person name="Huang X.-X."/>
            <person name="Xu L."/>
            <person name="Sun J.-Q."/>
        </authorList>
    </citation>
    <scope>NUCLEOTIDE SEQUENCE [LARGE SCALE GENOMIC DNA]</scope>
    <source>
        <strain evidence="2 3">SJ-16</strain>
    </source>
</reference>
<dbReference type="Gene3D" id="3.40.50.620">
    <property type="entry name" value="HUPs"/>
    <property type="match status" value="1"/>
</dbReference>
<dbReference type="GO" id="GO:0005524">
    <property type="term" value="F:ATP binding"/>
    <property type="evidence" value="ECO:0007669"/>
    <property type="project" value="UniProtKB-KW"/>
</dbReference>
<dbReference type="Proteomes" id="UP000589896">
    <property type="component" value="Unassembled WGS sequence"/>
</dbReference>
<dbReference type="Pfam" id="PF01902">
    <property type="entry name" value="Diphthami_syn_2"/>
    <property type="match status" value="1"/>
</dbReference>
<sequence>MPRARALLAWSGGKDAAWALQTLRARADVEVVGLMTTVTAGRDEAAMQGVHVDVLRAQARATGLPLIESRIAAGAGNPAYEAAFAQALATARARWPELTMIAFGDLFLADIRAWREALCARLGWQACFPLFGRHTTGLAREMQAAGLRASLCCVDTTQLDADFSGRDFDAALLEALPAHVDPCGERGEFHTCVHAGPMFAEPLALLRGDTALRDSRFACTAFSAGG</sequence>
<name>A0A7Z0QPD7_9GAMM</name>
<feature type="domain" description="Diphthamide synthase" evidence="1">
    <location>
        <begin position="7"/>
        <end position="206"/>
    </location>
</feature>
<gene>
    <name evidence="2" type="ORF">H0E82_01955</name>
</gene>
<dbReference type="AlphaFoldDB" id="A0A7Z0QPD7"/>
<evidence type="ECO:0000313" key="2">
    <source>
        <dbReference type="EMBL" id="NYZ61531.1"/>
    </source>
</evidence>
<keyword evidence="2" id="KW-0067">ATP-binding</keyword>
<evidence type="ECO:0000313" key="3">
    <source>
        <dbReference type="Proteomes" id="UP000589896"/>
    </source>
</evidence>
<evidence type="ECO:0000259" key="1">
    <source>
        <dbReference type="Pfam" id="PF01902"/>
    </source>
</evidence>